<proteinExistence type="predicted"/>
<feature type="transmembrane region" description="Helical" evidence="5">
    <location>
        <begin position="389"/>
        <end position="406"/>
    </location>
</feature>
<keyword evidence="2 5" id="KW-0812">Transmembrane</keyword>
<feature type="transmembrane region" description="Helical" evidence="5">
    <location>
        <begin position="96"/>
        <end position="121"/>
    </location>
</feature>
<protein>
    <submittedName>
        <fullName evidence="6">Amino acid permease</fullName>
    </submittedName>
</protein>
<dbReference type="Gene3D" id="1.20.1740.10">
    <property type="entry name" value="Amino acid/polyamine transporter I"/>
    <property type="match status" value="1"/>
</dbReference>
<feature type="transmembrane region" description="Helical" evidence="5">
    <location>
        <begin position="365"/>
        <end position="383"/>
    </location>
</feature>
<dbReference type="PANTHER" id="PTHR11785:SF512">
    <property type="entry name" value="SOBREMESA, ISOFORM B"/>
    <property type="match status" value="1"/>
</dbReference>
<evidence type="ECO:0000256" key="2">
    <source>
        <dbReference type="ARBA" id="ARBA00022692"/>
    </source>
</evidence>
<keyword evidence="4 5" id="KW-0472">Membrane</keyword>
<keyword evidence="7" id="KW-1185">Reference proteome</keyword>
<dbReference type="RefSeq" id="WP_321564628.1">
    <property type="nucleotide sequence ID" value="NZ_CP139558.1"/>
</dbReference>
<dbReference type="EMBL" id="CP139558">
    <property type="protein sequence ID" value="WPU95520.1"/>
    <property type="molecule type" value="Genomic_DNA"/>
</dbReference>
<gene>
    <name evidence="6" type="ORF">SNE25_08285</name>
</gene>
<feature type="transmembrane region" description="Helical" evidence="5">
    <location>
        <begin position="179"/>
        <end position="202"/>
    </location>
</feature>
<sequence length="476" mass="51181">MTENLSDKKTGSPNLKQVLGLPTAILLVAGIMIGSGVFKKVVPMAQTLHNETYILLAWIIAGVITMLGAFTYAGLATMTTQTGGVYEYLRLIYGDFIAFLFGWTTFTIVGTGAVAALAFVFAQSVNTLLPVYEPLYAFKDIGIGTAVFPFADSGVKIVAVLAIILLTWVNYIGVNKAGILNNIVTSAKIVGILLLIIASLLYSNHPVADSNVNTIQTLPPGGTALFSGLFGAMLSALWAYDGWINITFVTGEIKNPKRNIPLAIIGGVGIAMTLYVLLNYAYMNVLPVSRLAALGTNKIAAAEVAGVLMGKAGSVIIAVLIMVSTFGALNGTIISNPRVFFRMAQENVFFKGAAQVHPTFRTPHISLLYTAIWSIILVCSGTFDQITDLVIFASYAFFALTAWGLVKMKRKKVITSKVIGYPVVPYIIILFCLTLIVNTAITQTKASLIGLLLILSGAPFYLYFRKQYGAPRDKQL</sequence>
<dbReference type="InterPro" id="IPR002293">
    <property type="entry name" value="AA/rel_permease1"/>
</dbReference>
<organism evidence="6 7">
    <name type="scientific">Mucilaginibacter sabulilitoris</name>
    <dbReference type="NCBI Taxonomy" id="1173583"/>
    <lineage>
        <taxon>Bacteria</taxon>
        <taxon>Pseudomonadati</taxon>
        <taxon>Bacteroidota</taxon>
        <taxon>Sphingobacteriia</taxon>
        <taxon>Sphingobacteriales</taxon>
        <taxon>Sphingobacteriaceae</taxon>
        <taxon>Mucilaginibacter</taxon>
    </lineage>
</organism>
<evidence type="ECO:0000256" key="3">
    <source>
        <dbReference type="ARBA" id="ARBA00022989"/>
    </source>
</evidence>
<feature type="transmembrane region" description="Helical" evidence="5">
    <location>
        <begin position="260"/>
        <end position="282"/>
    </location>
</feature>
<dbReference type="PIRSF" id="PIRSF006060">
    <property type="entry name" value="AA_transporter"/>
    <property type="match status" value="1"/>
</dbReference>
<accession>A0ABZ0TQV2</accession>
<dbReference type="Proteomes" id="UP001324380">
    <property type="component" value="Chromosome"/>
</dbReference>
<comment type="subcellular location">
    <subcellularLocation>
        <location evidence="1">Membrane</location>
        <topology evidence="1">Multi-pass membrane protein</topology>
    </subcellularLocation>
</comment>
<keyword evidence="3 5" id="KW-1133">Transmembrane helix</keyword>
<evidence type="ECO:0000313" key="6">
    <source>
        <dbReference type="EMBL" id="WPU95520.1"/>
    </source>
</evidence>
<feature type="transmembrane region" description="Helical" evidence="5">
    <location>
        <begin position="418"/>
        <end position="441"/>
    </location>
</feature>
<evidence type="ECO:0000256" key="4">
    <source>
        <dbReference type="ARBA" id="ARBA00023136"/>
    </source>
</evidence>
<feature type="transmembrane region" description="Helical" evidence="5">
    <location>
        <begin position="18"/>
        <end position="38"/>
    </location>
</feature>
<feature type="transmembrane region" description="Helical" evidence="5">
    <location>
        <begin position="53"/>
        <end position="75"/>
    </location>
</feature>
<dbReference type="InterPro" id="IPR050598">
    <property type="entry name" value="AminoAcid_Transporter"/>
</dbReference>
<evidence type="ECO:0000256" key="1">
    <source>
        <dbReference type="ARBA" id="ARBA00004141"/>
    </source>
</evidence>
<dbReference type="Pfam" id="PF13520">
    <property type="entry name" value="AA_permease_2"/>
    <property type="match status" value="1"/>
</dbReference>
<name>A0ABZ0TQV2_9SPHI</name>
<feature type="transmembrane region" description="Helical" evidence="5">
    <location>
        <begin position="222"/>
        <end position="240"/>
    </location>
</feature>
<feature type="transmembrane region" description="Helical" evidence="5">
    <location>
        <begin position="447"/>
        <end position="464"/>
    </location>
</feature>
<evidence type="ECO:0000256" key="5">
    <source>
        <dbReference type="SAM" id="Phobius"/>
    </source>
</evidence>
<feature type="transmembrane region" description="Helical" evidence="5">
    <location>
        <begin position="312"/>
        <end position="333"/>
    </location>
</feature>
<reference evidence="6 7" key="1">
    <citation type="submission" date="2023-11" db="EMBL/GenBank/DDBJ databases">
        <title>Analysis of the Genomes of Mucilaginibacter gossypii cycad 4 and M. sabulilitoris SNA2: microbes with the potential for plant growth promotion.</title>
        <authorList>
            <person name="Hirsch A.M."/>
            <person name="Humm E."/>
            <person name="Rubbi M."/>
            <person name="Del Vecchio G."/>
            <person name="Ha S.M."/>
            <person name="Pellegrini M."/>
            <person name="Gunsalus R.P."/>
        </authorList>
    </citation>
    <scope>NUCLEOTIDE SEQUENCE [LARGE SCALE GENOMIC DNA]</scope>
    <source>
        <strain evidence="6 7">SNA2</strain>
    </source>
</reference>
<dbReference type="PANTHER" id="PTHR11785">
    <property type="entry name" value="AMINO ACID TRANSPORTER"/>
    <property type="match status" value="1"/>
</dbReference>
<evidence type="ECO:0000313" key="7">
    <source>
        <dbReference type="Proteomes" id="UP001324380"/>
    </source>
</evidence>